<dbReference type="PROSITE" id="PS50231">
    <property type="entry name" value="RICIN_B_LECTIN"/>
    <property type="match status" value="1"/>
</dbReference>
<dbReference type="SUPFAM" id="SSF50370">
    <property type="entry name" value="Ricin B-like lectins"/>
    <property type="match status" value="1"/>
</dbReference>
<evidence type="ECO:0000259" key="1">
    <source>
        <dbReference type="Pfam" id="PF14200"/>
    </source>
</evidence>
<feature type="domain" description="Ricin B lectin" evidence="1">
    <location>
        <begin position="64"/>
        <end position="122"/>
    </location>
</feature>
<keyword evidence="3" id="KW-1185">Reference proteome</keyword>
<gene>
    <name evidence="2" type="ORF">ACFQS1_12610</name>
</gene>
<dbReference type="RefSeq" id="WP_378967242.1">
    <property type="nucleotide sequence ID" value="NZ_JBHTBJ010000007.1"/>
</dbReference>
<reference evidence="3" key="1">
    <citation type="journal article" date="2019" name="Int. J. Syst. Evol. Microbiol.">
        <title>The Global Catalogue of Microorganisms (GCM) 10K type strain sequencing project: providing services to taxonomists for standard genome sequencing and annotation.</title>
        <authorList>
            <consortium name="The Broad Institute Genomics Platform"/>
            <consortium name="The Broad Institute Genome Sequencing Center for Infectious Disease"/>
            <person name="Wu L."/>
            <person name="Ma J."/>
        </authorList>
    </citation>
    <scope>NUCLEOTIDE SEQUENCE [LARGE SCALE GENOMIC DNA]</scope>
    <source>
        <strain evidence="3">XZYJT-10</strain>
    </source>
</reference>
<name>A0ABW2HSU6_9ACTN</name>
<dbReference type="InterPro" id="IPR000772">
    <property type="entry name" value="Ricin_B_lectin"/>
</dbReference>
<dbReference type="EMBL" id="JBHTBJ010000007">
    <property type="protein sequence ID" value="MFC7274829.1"/>
    <property type="molecule type" value="Genomic_DNA"/>
</dbReference>
<evidence type="ECO:0000313" key="2">
    <source>
        <dbReference type="EMBL" id="MFC7274829.1"/>
    </source>
</evidence>
<accession>A0ABW2HSU6</accession>
<evidence type="ECO:0000313" key="3">
    <source>
        <dbReference type="Proteomes" id="UP001596548"/>
    </source>
</evidence>
<dbReference type="Gene3D" id="2.80.10.50">
    <property type="match status" value="1"/>
</dbReference>
<sequence length="180" mass="18866">MTLAGSAAAGYGEALPERPPGDLVQLGFQLVNLHSRKCLTVTADGLADDAILVQKGCRRDAAYRWRFVRAAGTGLYQVINVNSGKCLAIAADSGDDNGFATQYGCADDPVRQWRLRAPTGAGLLLSVVPVGDTLIENGRSGKCLTIAGGAAAENAVAVQYGCDDEQSRRWSMRLVAGPAL</sequence>
<comment type="caution">
    <text evidence="2">The sequence shown here is derived from an EMBL/GenBank/DDBJ whole genome shotgun (WGS) entry which is preliminary data.</text>
</comment>
<proteinExistence type="predicted"/>
<dbReference type="InterPro" id="IPR035992">
    <property type="entry name" value="Ricin_B-like_lectins"/>
</dbReference>
<protein>
    <submittedName>
        <fullName evidence="2">RICIN domain-containing protein</fullName>
    </submittedName>
</protein>
<dbReference type="CDD" id="cd00161">
    <property type="entry name" value="beta-trefoil_Ricin-like"/>
    <property type="match status" value="1"/>
</dbReference>
<dbReference type="Pfam" id="PF14200">
    <property type="entry name" value="RicinB_lectin_2"/>
    <property type="match status" value="1"/>
</dbReference>
<organism evidence="2 3">
    <name type="scientific">Paractinoplanes rhizophilus</name>
    <dbReference type="NCBI Taxonomy" id="1416877"/>
    <lineage>
        <taxon>Bacteria</taxon>
        <taxon>Bacillati</taxon>
        <taxon>Actinomycetota</taxon>
        <taxon>Actinomycetes</taxon>
        <taxon>Micromonosporales</taxon>
        <taxon>Micromonosporaceae</taxon>
        <taxon>Paractinoplanes</taxon>
    </lineage>
</organism>
<dbReference type="Proteomes" id="UP001596548">
    <property type="component" value="Unassembled WGS sequence"/>
</dbReference>